<protein>
    <submittedName>
        <fullName evidence="2">Uncharacterized protein</fullName>
    </submittedName>
</protein>
<name>A0A0B6S082_BURPL</name>
<keyword evidence="3" id="KW-1185">Reference proteome</keyword>
<dbReference type="Proteomes" id="UP000031838">
    <property type="component" value="Chromosome 1"/>
</dbReference>
<evidence type="ECO:0000313" key="3">
    <source>
        <dbReference type="Proteomes" id="UP000031838"/>
    </source>
</evidence>
<evidence type="ECO:0000256" key="1">
    <source>
        <dbReference type="SAM" id="MobiDB-lite"/>
    </source>
</evidence>
<reference evidence="3" key="1">
    <citation type="submission" date="2011-03" db="EMBL/GenBank/DDBJ databases">
        <authorList>
            <person name="Voget S."/>
            <person name="Streit W.R."/>
            <person name="Jaeger K.E."/>
            <person name="Daniel R."/>
        </authorList>
    </citation>
    <scope>NUCLEOTIDE SEQUENCE [LARGE SCALE GENOMIC DNA]</scope>
    <source>
        <strain evidence="3">PG1</strain>
    </source>
</reference>
<accession>A0A0B6S082</accession>
<dbReference type="EMBL" id="CP002580">
    <property type="protein sequence ID" value="AJK45646.1"/>
    <property type="molecule type" value="Genomic_DNA"/>
</dbReference>
<gene>
    <name evidence="2" type="ORF">BGL_1c11240</name>
</gene>
<feature type="region of interest" description="Disordered" evidence="1">
    <location>
        <begin position="1"/>
        <end position="66"/>
    </location>
</feature>
<proteinExistence type="predicted"/>
<evidence type="ECO:0000313" key="2">
    <source>
        <dbReference type="EMBL" id="AJK45646.1"/>
    </source>
</evidence>
<dbReference type="KEGG" id="bgp:BGL_1c11240"/>
<reference evidence="2 3" key="2">
    <citation type="journal article" date="2016" name="Appl. Microbiol. Biotechnol.">
        <title>Mutations improving production and secretion of extracellular lipase by Burkholderia glumae PG1.</title>
        <authorList>
            <person name="Knapp A."/>
            <person name="Voget S."/>
            <person name="Gao R."/>
            <person name="Zaburannyi N."/>
            <person name="Krysciak D."/>
            <person name="Breuer M."/>
            <person name="Hauer B."/>
            <person name="Streit W.R."/>
            <person name="Muller R."/>
            <person name="Daniel R."/>
            <person name="Jaeger K.E."/>
        </authorList>
    </citation>
    <scope>NUCLEOTIDE SEQUENCE [LARGE SCALE GENOMIC DNA]</scope>
    <source>
        <strain evidence="2 3">PG1</strain>
    </source>
</reference>
<dbReference type="AlphaFoldDB" id="A0A0B6S082"/>
<organism evidence="2 3">
    <name type="scientific">Burkholderia plantarii</name>
    <dbReference type="NCBI Taxonomy" id="41899"/>
    <lineage>
        <taxon>Bacteria</taxon>
        <taxon>Pseudomonadati</taxon>
        <taxon>Pseudomonadota</taxon>
        <taxon>Betaproteobacteria</taxon>
        <taxon>Burkholderiales</taxon>
        <taxon>Burkholderiaceae</taxon>
        <taxon>Burkholderia</taxon>
    </lineage>
</organism>
<feature type="compositionally biased region" description="Low complexity" evidence="1">
    <location>
        <begin position="13"/>
        <end position="31"/>
    </location>
</feature>
<dbReference type="HOGENOM" id="CLU_1419083_0_0_4"/>
<dbReference type="RefSeq" id="WP_042624337.1">
    <property type="nucleotide sequence ID" value="NZ_CP002580.1"/>
</dbReference>
<sequence length="191" mass="20791">MSSNIRNNAPVGQPYASYPQQSSQPSQYPAATSHGASAQPQGAGPLQNLARRQPRADGSRIRTAPAVMQPNVSALFRQPRSVDEAHQLIGQLGEAAHHGHISEQQYRSQADSLMHTVNSWRMAQPQNPQLQQSSFGFIMARAEMDVSFGEPADLVAHRYGLTDPGSLQRLQVAEQAAAQHTEDPSPFAFNI</sequence>